<evidence type="ECO:0000256" key="3">
    <source>
        <dbReference type="ARBA" id="ARBA00022729"/>
    </source>
</evidence>
<dbReference type="AlphaFoldDB" id="A0A8X7QNV8"/>
<keyword evidence="3" id="KW-0732">Signal</keyword>
<evidence type="ECO:0000313" key="7">
    <source>
        <dbReference type="EMBL" id="KAG2273148.1"/>
    </source>
</evidence>
<feature type="domain" description="X8" evidence="6">
    <location>
        <begin position="30"/>
        <end position="114"/>
    </location>
</feature>
<dbReference type="InterPro" id="IPR012946">
    <property type="entry name" value="X8"/>
</dbReference>
<evidence type="ECO:0000313" key="8">
    <source>
        <dbReference type="Proteomes" id="UP000886595"/>
    </source>
</evidence>
<evidence type="ECO:0000256" key="4">
    <source>
        <dbReference type="ARBA" id="ARBA00023288"/>
    </source>
</evidence>
<proteinExistence type="predicted"/>
<dbReference type="GO" id="GO:0005886">
    <property type="term" value="C:plasma membrane"/>
    <property type="evidence" value="ECO:0007669"/>
    <property type="project" value="UniProtKB-SubCell"/>
</dbReference>
<feature type="transmembrane region" description="Helical" evidence="5">
    <location>
        <begin position="129"/>
        <end position="148"/>
    </location>
</feature>
<dbReference type="OrthoDB" id="421038at2759"/>
<dbReference type="InterPro" id="IPR044788">
    <property type="entry name" value="X8_dom_prot"/>
</dbReference>
<keyword evidence="2" id="KW-0336">GPI-anchor</keyword>
<dbReference type="Proteomes" id="UP000886595">
    <property type="component" value="Unassembled WGS sequence"/>
</dbReference>
<reference evidence="7 8" key="1">
    <citation type="submission" date="2020-02" db="EMBL/GenBank/DDBJ databases">
        <authorList>
            <person name="Ma Q."/>
            <person name="Huang Y."/>
            <person name="Song X."/>
            <person name="Pei D."/>
        </authorList>
    </citation>
    <scope>NUCLEOTIDE SEQUENCE [LARGE SCALE GENOMIC DNA]</scope>
    <source>
        <strain evidence="7">Sxm20200214</strain>
        <tissue evidence="7">Leaf</tissue>
    </source>
</reference>
<dbReference type="Gene3D" id="1.20.58.1040">
    <property type="match status" value="1"/>
</dbReference>
<evidence type="ECO:0000259" key="6">
    <source>
        <dbReference type="SMART" id="SM00768"/>
    </source>
</evidence>
<dbReference type="PANTHER" id="PTHR31044:SF126">
    <property type="entry name" value="GLYCOSYL HYDROLASE FAMILY 17 PROTEIN"/>
    <property type="match status" value="1"/>
</dbReference>
<sequence>MDSRNSRLIYKDGVRKSSCGARNVQYLLNLWCVFNPNGRGNISKLGDNTDYACSLSDCTALGYGSSCGNLDANGNASYAFNVYFQVQNQEAQACDFEGLATIVTRNISRGQCVSPIQIRKPSSGHYDYSYSYMVRFGLVMSGLMFLFMTQ</sequence>
<keyword evidence="5" id="KW-0472">Membrane</keyword>
<dbReference type="PANTHER" id="PTHR31044">
    <property type="entry name" value="BETA-1,3 GLUCANASE"/>
    <property type="match status" value="1"/>
</dbReference>
<name>A0A8X7QNV8_BRACI</name>
<evidence type="ECO:0000256" key="1">
    <source>
        <dbReference type="ARBA" id="ARBA00004609"/>
    </source>
</evidence>
<dbReference type="GO" id="GO:0009506">
    <property type="term" value="C:plasmodesma"/>
    <property type="evidence" value="ECO:0007669"/>
    <property type="project" value="UniProtKB-ARBA"/>
</dbReference>
<evidence type="ECO:0000256" key="5">
    <source>
        <dbReference type="SAM" id="Phobius"/>
    </source>
</evidence>
<protein>
    <recommendedName>
        <fullName evidence="6">X8 domain-containing protein</fullName>
    </recommendedName>
</protein>
<dbReference type="EMBL" id="JAAMPC010000013">
    <property type="protein sequence ID" value="KAG2273148.1"/>
    <property type="molecule type" value="Genomic_DNA"/>
</dbReference>
<dbReference type="FunFam" id="1.20.58.1040:FF:000002">
    <property type="entry name" value="Glucan endo-1,3-beta-glucosidase 8"/>
    <property type="match status" value="1"/>
</dbReference>
<dbReference type="GO" id="GO:0098552">
    <property type="term" value="C:side of membrane"/>
    <property type="evidence" value="ECO:0007669"/>
    <property type="project" value="UniProtKB-KW"/>
</dbReference>
<comment type="subcellular location">
    <subcellularLocation>
        <location evidence="1">Cell membrane</location>
        <topology evidence="1">Lipid-anchor</topology>
        <topology evidence="1">GPI-anchor</topology>
    </subcellularLocation>
</comment>
<accession>A0A8X7QNV8</accession>
<keyword evidence="2" id="KW-0325">Glycoprotein</keyword>
<keyword evidence="8" id="KW-1185">Reference proteome</keyword>
<keyword evidence="5" id="KW-0812">Transmembrane</keyword>
<comment type="caution">
    <text evidence="7">The sequence shown here is derived from an EMBL/GenBank/DDBJ whole genome shotgun (WGS) entry which is preliminary data.</text>
</comment>
<organism evidence="7 8">
    <name type="scientific">Brassica carinata</name>
    <name type="common">Ethiopian mustard</name>
    <name type="synonym">Abyssinian cabbage</name>
    <dbReference type="NCBI Taxonomy" id="52824"/>
    <lineage>
        <taxon>Eukaryota</taxon>
        <taxon>Viridiplantae</taxon>
        <taxon>Streptophyta</taxon>
        <taxon>Embryophyta</taxon>
        <taxon>Tracheophyta</taxon>
        <taxon>Spermatophyta</taxon>
        <taxon>Magnoliopsida</taxon>
        <taxon>eudicotyledons</taxon>
        <taxon>Gunneridae</taxon>
        <taxon>Pentapetalae</taxon>
        <taxon>rosids</taxon>
        <taxon>malvids</taxon>
        <taxon>Brassicales</taxon>
        <taxon>Brassicaceae</taxon>
        <taxon>Brassiceae</taxon>
        <taxon>Brassica</taxon>
    </lineage>
</organism>
<keyword evidence="4" id="KW-0449">Lipoprotein</keyword>
<keyword evidence="5" id="KW-1133">Transmembrane helix</keyword>
<dbReference type="SMART" id="SM00768">
    <property type="entry name" value="X8"/>
    <property type="match status" value="1"/>
</dbReference>
<gene>
    <name evidence="7" type="ORF">Bca52824_067703</name>
</gene>
<dbReference type="Pfam" id="PF07983">
    <property type="entry name" value="X8"/>
    <property type="match status" value="1"/>
</dbReference>
<evidence type="ECO:0000256" key="2">
    <source>
        <dbReference type="ARBA" id="ARBA00022622"/>
    </source>
</evidence>